<evidence type="ECO:0000313" key="3">
    <source>
        <dbReference type="Proteomes" id="UP001066276"/>
    </source>
</evidence>
<organism evidence="2 3">
    <name type="scientific">Pleurodeles waltl</name>
    <name type="common">Iberian ribbed newt</name>
    <dbReference type="NCBI Taxonomy" id="8319"/>
    <lineage>
        <taxon>Eukaryota</taxon>
        <taxon>Metazoa</taxon>
        <taxon>Chordata</taxon>
        <taxon>Craniata</taxon>
        <taxon>Vertebrata</taxon>
        <taxon>Euteleostomi</taxon>
        <taxon>Amphibia</taxon>
        <taxon>Batrachia</taxon>
        <taxon>Caudata</taxon>
        <taxon>Salamandroidea</taxon>
        <taxon>Salamandridae</taxon>
        <taxon>Pleurodelinae</taxon>
        <taxon>Pleurodeles</taxon>
    </lineage>
</organism>
<feature type="region of interest" description="Disordered" evidence="1">
    <location>
        <begin position="46"/>
        <end position="71"/>
    </location>
</feature>
<gene>
    <name evidence="2" type="ORF">NDU88_003973</name>
</gene>
<reference evidence="2" key="1">
    <citation type="journal article" date="2022" name="bioRxiv">
        <title>Sequencing and chromosome-scale assembly of the giantPleurodeles waltlgenome.</title>
        <authorList>
            <person name="Brown T."/>
            <person name="Elewa A."/>
            <person name="Iarovenko S."/>
            <person name="Subramanian E."/>
            <person name="Araus A.J."/>
            <person name="Petzold A."/>
            <person name="Susuki M."/>
            <person name="Suzuki K.-i.T."/>
            <person name="Hayashi T."/>
            <person name="Toyoda A."/>
            <person name="Oliveira C."/>
            <person name="Osipova E."/>
            <person name="Leigh N.D."/>
            <person name="Simon A."/>
            <person name="Yun M.H."/>
        </authorList>
    </citation>
    <scope>NUCLEOTIDE SEQUENCE</scope>
    <source>
        <strain evidence="2">20211129_DDA</strain>
        <tissue evidence="2">Liver</tissue>
    </source>
</reference>
<sequence>MVGVGASERRLAAGPMLPVEGATEGIEDQPGVAAGALGAAEWTTGGTAARFGPRSGCGRQLRAPEGGLEDT</sequence>
<dbReference type="Proteomes" id="UP001066276">
    <property type="component" value="Chromosome 7"/>
</dbReference>
<dbReference type="EMBL" id="JANPWB010000011">
    <property type="protein sequence ID" value="KAJ1125545.1"/>
    <property type="molecule type" value="Genomic_DNA"/>
</dbReference>
<evidence type="ECO:0000256" key="1">
    <source>
        <dbReference type="SAM" id="MobiDB-lite"/>
    </source>
</evidence>
<accession>A0AAV7PEN5</accession>
<comment type="caution">
    <text evidence="2">The sequence shown here is derived from an EMBL/GenBank/DDBJ whole genome shotgun (WGS) entry which is preliminary data.</text>
</comment>
<dbReference type="AlphaFoldDB" id="A0AAV7PEN5"/>
<name>A0AAV7PEN5_PLEWA</name>
<evidence type="ECO:0000313" key="2">
    <source>
        <dbReference type="EMBL" id="KAJ1125545.1"/>
    </source>
</evidence>
<keyword evidence="3" id="KW-1185">Reference proteome</keyword>
<protein>
    <submittedName>
        <fullName evidence="2">Uncharacterized protein</fullName>
    </submittedName>
</protein>
<proteinExistence type="predicted"/>